<evidence type="ECO:0000256" key="1">
    <source>
        <dbReference type="SAM" id="Phobius"/>
    </source>
</evidence>
<protein>
    <submittedName>
        <fullName evidence="2">Uncharacterized protein</fullName>
    </submittedName>
</protein>
<organism evidence="2 3">
    <name type="scientific">Pisolithus microcarpus 441</name>
    <dbReference type="NCBI Taxonomy" id="765257"/>
    <lineage>
        <taxon>Eukaryota</taxon>
        <taxon>Fungi</taxon>
        <taxon>Dikarya</taxon>
        <taxon>Basidiomycota</taxon>
        <taxon>Agaricomycotina</taxon>
        <taxon>Agaricomycetes</taxon>
        <taxon>Agaricomycetidae</taxon>
        <taxon>Boletales</taxon>
        <taxon>Sclerodermatineae</taxon>
        <taxon>Pisolithaceae</taxon>
        <taxon>Pisolithus</taxon>
    </lineage>
</organism>
<keyword evidence="3" id="KW-1185">Reference proteome</keyword>
<keyword evidence="1" id="KW-0812">Transmembrane</keyword>
<proteinExistence type="predicted"/>
<feature type="transmembrane region" description="Helical" evidence="1">
    <location>
        <begin position="57"/>
        <end position="77"/>
    </location>
</feature>
<dbReference type="Proteomes" id="UP000054018">
    <property type="component" value="Unassembled WGS sequence"/>
</dbReference>
<name>A0A0D0A847_9AGAM</name>
<accession>A0A0D0A847</accession>
<dbReference type="HOGENOM" id="CLU_2027651_0_0_1"/>
<gene>
    <name evidence="2" type="ORF">PISMIDRAFT_301749</name>
</gene>
<evidence type="ECO:0000313" key="3">
    <source>
        <dbReference type="Proteomes" id="UP000054018"/>
    </source>
</evidence>
<dbReference type="EMBL" id="KN833686">
    <property type="protein sequence ID" value="KIK30602.1"/>
    <property type="molecule type" value="Genomic_DNA"/>
</dbReference>
<feature type="transmembrane region" description="Helical" evidence="1">
    <location>
        <begin position="25"/>
        <end position="45"/>
    </location>
</feature>
<dbReference type="AlphaFoldDB" id="A0A0D0A847"/>
<feature type="transmembrane region" description="Helical" evidence="1">
    <location>
        <begin position="89"/>
        <end position="108"/>
    </location>
</feature>
<keyword evidence="1" id="KW-0472">Membrane</keyword>
<sequence length="122" mass="13210">MGPTQRPMTRMAVCSMKSLQSYRRVAFRLAMSCVDFIVPMVLMFSKMAGGFADGPPGVVIVPSVISTTSVIIVFPWIPVSSAARMIPVVLIIPISSIASAIHVVPVIIPRVVVQRLNVIYRG</sequence>
<reference evidence="2 3" key="1">
    <citation type="submission" date="2014-04" db="EMBL/GenBank/DDBJ databases">
        <authorList>
            <consortium name="DOE Joint Genome Institute"/>
            <person name="Kuo A."/>
            <person name="Kohler A."/>
            <person name="Costa M.D."/>
            <person name="Nagy L.G."/>
            <person name="Floudas D."/>
            <person name="Copeland A."/>
            <person name="Barry K.W."/>
            <person name="Cichocki N."/>
            <person name="Veneault-Fourrey C."/>
            <person name="LaButti K."/>
            <person name="Lindquist E.A."/>
            <person name="Lipzen A."/>
            <person name="Lundell T."/>
            <person name="Morin E."/>
            <person name="Murat C."/>
            <person name="Sun H."/>
            <person name="Tunlid A."/>
            <person name="Henrissat B."/>
            <person name="Grigoriev I.V."/>
            <person name="Hibbett D.S."/>
            <person name="Martin F."/>
            <person name="Nordberg H.P."/>
            <person name="Cantor M.N."/>
            <person name="Hua S.X."/>
        </authorList>
    </citation>
    <scope>NUCLEOTIDE SEQUENCE [LARGE SCALE GENOMIC DNA]</scope>
    <source>
        <strain evidence="2 3">441</strain>
    </source>
</reference>
<evidence type="ECO:0000313" key="2">
    <source>
        <dbReference type="EMBL" id="KIK30602.1"/>
    </source>
</evidence>
<keyword evidence="1" id="KW-1133">Transmembrane helix</keyword>
<reference evidence="3" key="2">
    <citation type="submission" date="2015-01" db="EMBL/GenBank/DDBJ databases">
        <title>Evolutionary Origins and Diversification of the Mycorrhizal Mutualists.</title>
        <authorList>
            <consortium name="DOE Joint Genome Institute"/>
            <consortium name="Mycorrhizal Genomics Consortium"/>
            <person name="Kohler A."/>
            <person name="Kuo A."/>
            <person name="Nagy L.G."/>
            <person name="Floudas D."/>
            <person name="Copeland A."/>
            <person name="Barry K.W."/>
            <person name="Cichocki N."/>
            <person name="Veneault-Fourrey C."/>
            <person name="LaButti K."/>
            <person name="Lindquist E.A."/>
            <person name="Lipzen A."/>
            <person name="Lundell T."/>
            <person name="Morin E."/>
            <person name="Murat C."/>
            <person name="Riley R."/>
            <person name="Ohm R."/>
            <person name="Sun H."/>
            <person name="Tunlid A."/>
            <person name="Henrissat B."/>
            <person name="Grigoriev I.V."/>
            <person name="Hibbett D.S."/>
            <person name="Martin F."/>
        </authorList>
    </citation>
    <scope>NUCLEOTIDE SEQUENCE [LARGE SCALE GENOMIC DNA]</scope>
    <source>
        <strain evidence="3">441</strain>
    </source>
</reference>